<dbReference type="Pfam" id="PF12679">
    <property type="entry name" value="ABC2_membrane_2"/>
    <property type="match status" value="1"/>
</dbReference>
<keyword evidence="4 6" id="KW-1133">Transmembrane helix</keyword>
<comment type="subcellular location">
    <subcellularLocation>
        <location evidence="1">Cell membrane</location>
        <topology evidence="1">Multi-pass membrane protein</topology>
    </subcellularLocation>
</comment>
<keyword evidence="3 6" id="KW-0812">Transmembrane</keyword>
<evidence type="ECO:0000256" key="6">
    <source>
        <dbReference type="SAM" id="Phobius"/>
    </source>
</evidence>
<evidence type="ECO:0000256" key="5">
    <source>
        <dbReference type="ARBA" id="ARBA00023136"/>
    </source>
</evidence>
<dbReference type="GO" id="GO:0005886">
    <property type="term" value="C:plasma membrane"/>
    <property type="evidence" value="ECO:0007669"/>
    <property type="project" value="UniProtKB-SubCell"/>
</dbReference>
<feature type="transmembrane region" description="Helical" evidence="6">
    <location>
        <begin position="115"/>
        <end position="133"/>
    </location>
</feature>
<gene>
    <name evidence="7" type="ORF">MNBD_GAMMA05-818</name>
</gene>
<feature type="transmembrane region" description="Helical" evidence="6">
    <location>
        <begin position="225"/>
        <end position="243"/>
    </location>
</feature>
<reference evidence="7" key="1">
    <citation type="submission" date="2018-06" db="EMBL/GenBank/DDBJ databases">
        <authorList>
            <person name="Zhirakovskaya E."/>
        </authorList>
    </citation>
    <scope>NUCLEOTIDE SEQUENCE</scope>
</reference>
<evidence type="ECO:0000256" key="3">
    <source>
        <dbReference type="ARBA" id="ARBA00022692"/>
    </source>
</evidence>
<keyword evidence="2" id="KW-1003">Cell membrane</keyword>
<sequence>MILAIAYRELRSLFLSPLAWVILAVVQIILAWSFFTSLDVFFNIQSELSTLKNAPGVTDLVISPLYEVASIILLMITPLLTMRLISEEKRNHTISLLYSAPISLTDIVLGKYLGLLFFIFVLLFLIILMPLSLQMGTELDMAKLFSGALGLFLVLASFSAAGLYMSSLTDNPMIAAISTFGLLLLLWMLNVSADSSADGTNVLSYLSLNTHFATLLRGILNTRDIAFFLLFISGFIVLTIRQLETQRLQS</sequence>
<feature type="transmembrane region" description="Helical" evidence="6">
    <location>
        <begin position="145"/>
        <end position="166"/>
    </location>
</feature>
<feature type="transmembrane region" description="Helical" evidence="6">
    <location>
        <begin position="12"/>
        <end position="35"/>
    </location>
</feature>
<evidence type="ECO:0000256" key="1">
    <source>
        <dbReference type="ARBA" id="ARBA00004651"/>
    </source>
</evidence>
<proteinExistence type="predicted"/>
<evidence type="ECO:0000313" key="7">
    <source>
        <dbReference type="EMBL" id="VAW51305.1"/>
    </source>
</evidence>
<evidence type="ECO:0000256" key="2">
    <source>
        <dbReference type="ARBA" id="ARBA00022475"/>
    </source>
</evidence>
<feature type="transmembrane region" description="Helical" evidence="6">
    <location>
        <begin position="172"/>
        <end position="190"/>
    </location>
</feature>
<dbReference type="AlphaFoldDB" id="A0A3B0W5W7"/>
<organism evidence="7">
    <name type="scientific">hydrothermal vent metagenome</name>
    <dbReference type="NCBI Taxonomy" id="652676"/>
    <lineage>
        <taxon>unclassified sequences</taxon>
        <taxon>metagenomes</taxon>
        <taxon>ecological metagenomes</taxon>
    </lineage>
</organism>
<protein>
    <submittedName>
        <fullName evidence="7">Gliding motility-associated ABC transporter permease protein GldF</fullName>
    </submittedName>
</protein>
<dbReference type="PANTHER" id="PTHR30294">
    <property type="entry name" value="MEMBRANE COMPONENT OF ABC TRANSPORTER YHHJ-RELATED"/>
    <property type="match status" value="1"/>
</dbReference>
<feature type="transmembrane region" description="Helical" evidence="6">
    <location>
        <begin position="60"/>
        <end position="80"/>
    </location>
</feature>
<dbReference type="EMBL" id="UOFE01000015">
    <property type="protein sequence ID" value="VAW51305.1"/>
    <property type="molecule type" value="Genomic_DNA"/>
</dbReference>
<name>A0A3B0W5W7_9ZZZZ</name>
<dbReference type="GO" id="GO:0140359">
    <property type="term" value="F:ABC-type transporter activity"/>
    <property type="evidence" value="ECO:0007669"/>
    <property type="project" value="InterPro"/>
</dbReference>
<dbReference type="InterPro" id="IPR051449">
    <property type="entry name" value="ABC-2_transporter_component"/>
</dbReference>
<evidence type="ECO:0000256" key="4">
    <source>
        <dbReference type="ARBA" id="ARBA00022989"/>
    </source>
</evidence>
<keyword evidence="5 6" id="KW-0472">Membrane</keyword>
<dbReference type="PANTHER" id="PTHR30294:SF29">
    <property type="entry name" value="MULTIDRUG ABC TRANSPORTER PERMEASE YBHS-RELATED"/>
    <property type="match status" value="1"/>
</dbReference>
<accession>A0A3B0W5W7</accession>